<feature type="domain" description="PucR C-terminal helix-turn-helix" evidence="2">
    <location>
        <begin position="233"/>
        <end position="287"/>
    </location>
</feature>
<dbReference type="EMBL" id="JAAKZZ010000360">
    <property type="protein sequence ID" value="NGO71845.1"/>
    <property type="molecule type" value="Genomic_DNA"/>
</dbReference>
<keyword evidence="4" id="KW-1185">Reference proteome</keyword>
<evidence type="ECO:0000259" key="2">
    <source>
        <dbReference type="Pfam" id="PF13556"/>
    </source>
</evidence>
<feature type="region of interest" description="Disordered" evidence="1">
    <location>
        <begin position="299"/>
        <end position="328"/>
    </location>
</feature>
<dbReference type="Gene3D" id="1.10.10.2840">
    <property type="entry name" value="PucR C-terminal helix-turn-helix domain"/>
    <property type="match status" value="1"/>
</dbReference>
<feature type="compositionally biased region" description="Basic residues" evidence="1">
    <location>
        <begin position="299"/>
        <end position="309"/>
    </location>
</feature>
<dbReference type="InterPro" id="IPR025736">
    <property type="entry name" value="PucR_C-HTH_dom"/>
</dbReference>
<proteinExistence type="predicted"/>
<name>A0A6G4X2W3_9ACTN</name>
<dbReference type="PANTHER" id="PTHR33744">
    <property type="entry name" value="CARBOHYDRATE DIACID REGULATOR"/>
    <property type="match status" value="1"/>
</dbReference>
<feature type="region of interest" description="Disordered" evidence="1">
    <location>
        <begin position="1"/>
        <end position="21"/>
    </location>
</feature>
<dbReference type="Proteomes" id="UP000477722">
    <property type="component" value="Unassembled WGS sequence"/>
</dbReference>
<evidence type="ECO:0000313" key="3">
    <source>
        <dbReference type="EMBL" id="NGO71845.1"/>
    </source>
</evidence>
<evidence type="ECO:0000313" key="4">
    <source>
        <dbReference type="Proteomes" id="UP000477722"/>
    </source>
</evidence>
<protein>
    <submittedName>
        <fullName evidence="3">PucR family transcriptional regulator</fullName>
    </submittedName>
</protein>
<dbReference type="InterPro" id="IPR051448">
    <property type="entry name" value="CdaR-like_regulators"/>
</dbReference>
<organism evidence="3 4">
    <name type="scientific">Streptomyces boncukensis</name>
    <dbReference type="NCBI Taxonomy" id="2711219"/>
    <lineage>
        <taxon>Bacteria</taxon>
        <taxon>Bacillati</taxon>
        <taxon>Actinomycetota</taxon>
        <taxon>Actinomycetes</taxon>
        <taxon>Kitasatosporales</taxon>
        <taxon>Streptomycetaceae</taxon>
        <taxon>Streptomyces</taxon>
    </lineage>
</organism>
<gene>
    <name evidence="3" type="ORF">G5C65_26545</name>
</gene>
<dbReference type="PANTHER" id="PTHR33744:SF1">
    <property type="entry name" value="DNA-BINDING TRANSCRIPTIONAL ACTIVATOR ADER"/>
    <property type="match status" value="1"/>
</dbReference>
<evidence type="ECO:0000256" key="1">
    <source>
        <dbReference type="SAM" id="MobiDB-lite"/>
    </source>
</evidence>
<dbReference type="Pfam" id="PF13556">
    <property type="entry name" value="HTH_30"/>
    <property type="match status" value="1"/>
</dbReference>
<sequence length="328" mass="34832">MMPTGDTRGDRGSEVEMSELRAELPGTVLWETREGAAAPGGRAAAAPPTADQARRTLFAALTADRGASGAPAPAGTARKRFATLARSARWPLPDAVRAVALPVPCEPPPLSGGLGNALAGPVEGETCLLVPDCGEDARGTLEHQLRGWTAAVGHAVALDDCADSVRWARRLLELETAAHGPGGPEPAGPVFVDDHLTTLLLLQDESLARALTARWLRPLAGLTPRQSERLEVTLLAWLESGGAPEAARTLRVHPQTVRYRLRQIEKVFGSTALRDPRSRFELEAALRGRQLLGRIRRGRARTPGGRKARAVPLGSPPSPAQEARINGL</sequence>
<dbReference type="InterPro" id="IPR042070">
    <property type="entry name" value="PucR_C-HTH_sf"/>
</dbReference>
<dbReference type="AlphaFoldDB" id="A0A6G4X2W3"/>
<comment type="caution">
    <text evidence="3">The sequence shown here is derived from an EMBL/GenBank/DDBJ whole genome shotgun (WGS) entry which is preliminary data.</text>
</comment>
<reference evidence="3 4" key="1">
    <citation type="submission" date="2020-02" db="EMBL/GenBank/DDBJ databases">
        <title>Whole-genome analyses of novel actinobacteria.</title>
        <authorList>
            <person name="Sahin N."/>
            <person name="Tatar D."/>
        </authorList>
    </citation>
    <scope>NUCLEOTIDE SEQUENCE [LARGE SCALE GENOMIC DNA]</scope>
    <source>
        <strain evidence="3 4">SB3404</strain>
    </source>
</reference>
<feature type="compositionally biased region" description="Basic and acidic residues" evidence="1">
    <location>
        <begin position="7"/>
        <end position="21"/>
    </location>
</feature>
<accession>A0A6G4X2W3</accession>